<dbReference type="AlphaFoldDB" id="A0A1H5GSR4"/>
<evidence type="ECO:0000313" key="2">
    <source>
        <dbReference type="EMBL" id="SEE18762.1"/>
    </source>
</evidence>
<evidence type="ECO:0000256" key="1">
    <source>
        <dbReference type="SAM" id="MobiDB-lite"/>
    </source>
</evidence>
<reference evidence="2 3" key="1">
    <citation type="submission" date="2016-10" db="EMBL/GenBank/DDBJ databases">
        <authorList>
            <person name="de Groot N.N."/>
        </authorList>
    </citation>
    <scope>NUCLEOTIDE SEQUENCE [LARGE SCALE GENOMIC DNA]</scope>
    <source>
        <strain evidence="2 3">DSM 22274</strain>
    </source>
</reference>
<protein>
    <submittedName>
        <fullName evidence="2">Uncharacterized protein</fullName>
    </submittedName>
</protein>
<evidence type="ECO:0000313" key="3">
    <source>
        <dbReference type="Proteomes" id="UP000182725"/>
    </source>
</evidence>
<organism evidence="2 3">
    <name type="scientific">Arthrobacter alpinus</name>
    <dbReference type="NCBI Taxonomy" id="656366"/>
    <lineage>
        <taxon>Bacteria</taxon>
        <taxon>Bacillati</taxon>
        <taxon>Actinomycetota</taxon>
        <taxon>Actinomycetes</taxon>
        <taxon>Micrococcales</taxon>
        <taxon>Micrococcaceae</taxon>
        <taxon>Arthrobacter</taxon>
    </lineage>
</organism>
<dbReference type="EMBL" id="FNTV01000001">
    <property type="protein sequence ID" value="SEE18762.1"/>
    <property type="molecule type" value="Genomic_DNA"/>
</dbReference>
<gene>
    <name evidence="2" type="ORF">SAMN04489740_0841</name>
</gene>
<sequence length="100" mass="11159">MGASSCTKHRPDENQVTGMDSNSTSNIWCNVCQTDEYILLESASRRRRNGSGVWDVDYTCMHCDSFYGHEIEIEDLNASTAFAIITLMQEPGHSVRVNPG</sequence>
<proteinExistence type="predicted"/>
<dbReference type="Proteomes" id="UP000182725">
    <property type="component" value="Unassembled WGS sequence"/>
</dbReference>
<feature type="region of interest" description="Disordered" evidence="1">
    <location>
        <begin position="1"/>
        <end position="24"/>
    </location>
</feature>
<accession>A0A1H5GSR4</accession>
<name>A0A1H5GSR4_9MICC</name>
<feature type="compositionally biased region" description="Polar residues" evidence="1">
    <location>
        <begin position="14"/>
        <end position="24"/>
    </location>
</feature>